<accession>A0A9N9RSP6</accession>
<dbReference type="AlphaFoldDB" id="A0A9N9RSP6"/>
<feature type="compositionally biased region" description="Basic and acidic residues" evidence="1">
    <location>
        <begin position="348"/>
        <end position="360"/>
    </location>
</feature>
<keyword evidence="4" id="KW-1185">Reference proteome</keyword>
<feature type="transmembrane region" description="Helical" evidence="2">
    <location>
        <begin position="203"/>
        <end position="228"/>
    </location>
</feature>
<dbReference type="PANTHER" id="PTHR23320">
    <property type="entry name" value="MEMBRANE-SPANNING 4-DOMAINS SUBFAMILY A MS4A -RELATED"/>
    <property type="match status" value="1"/>
</dbReference>
<organism evidence="3 4">
    <name type="scientific">Chironomus riparius</name>
    <dbReference type="NCBI Taxonomy" id="315576"/>
    <lineage>
        <taxon>Eukaryota</taxon>
        <taxon>Metazoa</taxon>
        <taxon>Ecdysozoa</taxon>
        <taxon>Arthropoda</taxon>
        <taxon>Hexapoda</taxon>
        <taxon>Insecta</taxon>
        <taxon>Pterygota</taxon>
        <taxon>Neoptera</taxon>
        <taxon>Endopterygota</taxon>
        <taxon>Diptera</taxon>
        <taxon>Nematocera</taxon>
        <taxon>Chironomoidea</taxon>
        <taxon>Chironomidae</taxon>
        <taxon>Chironominae</taxon>
        <taxon>Chironomus</taxon>
    </lineage>
</organism>
<name>A0A9N9RSP6_9DIPT</name>
<feature type="transmembrane region" description="Helical" evidence="2">
    <location>
        <begin position="163"/>
        <end position="183"/>
    </location>
</feature>
<evidence type="ECO:0000256" key="2">
    <source>
        <dbReference type="SAM" id="Phobius"/>
    </source>
</evidence>
<feature type="transmembrane region" description="Helical" evidence="2">
    <location>
        <begin position="135"/>
        <end position="156"/>
    </location>
</feature>
<evidence type="ECO:0000313" key="3">
    <source>
        <dbReference type="EMBL" id="CAG9802569.1"/>
    </source>
</evidence>
<sequence length="397" mass="43945">MMENEKKEEMVEPAVVPTVLQPSPPSKAASVHSGEHIVNDMSEKKYETIQTIKMNDPNSTVVNNAKDMKSTTMDKPMSVMNSSLNLLSNQEIQKELSSSSRKGVAAHTKLGIIQLVLSVLMSAFGGLLIARNGSLAMFGSGIWAGIFAGVCGALGLMNIKPLLNGFLACSLISVATSTLALALTGIGLVRDYNISQQDPDFEAAVMAACGLTILLILHLLTSMFSVYYSALQLCSKEHTYDATEHAMNYEKVQKYLKSLQAAGAANYDLNGYQNYINNAKLHRQRSIMTIPRPATSHHHHHGIPPYHIPIYATPPSISSGYLTNARMYTMPHSYQSNFYQDYYYTHDERRSPKDGQEKRSERRKKSSTDDANLSYTGADRDLADSYLKSMENRDQQL</sequence>
<feature type="region of interest" description="Disordered" evidence="1">
    <location>
        <begin position="348"/>
        <end position="397"/>
    </location>
</feature>
<feature type="transmembrane region" description="Helical" evidence="2">
    <location>
        <begin position="110"/>
        <end position="129"/>
    </location>
</feature>
<keyword evidence="2" id="KW-0472">Membrane</keyword>
<proteinExistence type="predicted"/>
<dbReference type="EMBL" id="OU895878">
    <property type="protein sequence ID" value="CAG9802569.1"/>
    <property type="molecule type" value="Genomic_DNA"/>
</dbReference>
<dbReference type="Proteomes" id="UP001153620">
    <property type="component" value="Chromosome 2"/>
</dbReference>
<evidence type="ECO:0000313" key="4">
    <source>
        <dbReference type="Proteomes" id="UP001153620"/>
    </source>
</evidence>
<dbReference type="PANTHER" id="PTHR23320:SF171">
    <property type="entry name" value="AGAP000247-PA"/>
    <property type="match status" value="1"/>
</dbReference>
<keyword evidence="2" id="KW-0812">Transmembrane</keyword>
<gene>
    <name evidence="3" type="ORF">CHIRRI_LOCUS5475</name>
</gene>
<reference evidence="3" key="2">
    <citation type="submission" date="2022-10" db="EMBL/GenBank/DDBJ databases">
        <authorList>
            <consortium name="ENA_rothamsted_submissions"/>
            <consortium name="culmorum"/>
            <person name="King R."/>
        </authorList>
    </citation>
    <scope>NUCLEOTIDE SEQUENCE</scope>
</reference>
<reference evidence="3" key="1">
    <citation type="submission" date="2022-01" db="EMBL/GenBank/DDBJ databases">
        <authorList>
            <person name="King R."/>
        </authorList>
    </citation>
    <scope>NUCLEOTIDE SEQUENCE</scope>
</reference>
<evidence type="ECO:0000256" key="1">
    <source>
        <dbReference type="SAM" id="MobiDB-lite"/>
    </source>
</evidence>
<keyword evidence="2" id="KW-1133">Transmembrane helix</keyword>
<protein>
    <submittedName>
        <fullName evidence="3">Uncharacterized protein</fullName>
    </submittedName>
</protein>
<dbReference type="OrthoDB" id="7789947at2759"/>
<dbReference type="InterPro" id="IPR030417">
    <property type="entry name" value="MS4A"/>
</dbReference>